<evidence type="ECO:0000313" key="3">
    <source>
        <dbReference type="Proteomes" id="UP001054252"/>
    </source>
</evidence>
<gene>
    <name evidence="1" type="ORF">SLEP1_g58913</name>
    <name evidence="2" type="ORF">SLEP1_g58990</name>
</gene>
<accession>A0AAV5MRW7</accession>
<dbReference type="EMBL" id="BPVZ01000696">
    <property type="protein sequence ID" value="GKV52405.1"/>
    <property type="molecule type" value="Genomic_DNA"/>
</dbReference>
<keyword evidence="3" id="KW-1185">Reference proteome</keyword>
<sequence>MLLSRMPLAEYTDSSQGAPLIQGHRVIADPHETGVLMPKEWPSIALFRTDSGWLPTSSDSPLNIAPKDPRPRHPYRTRLQVRIMDEQNQGQKARWATRTKFFPLPACKSKTSVSSSNESSRKQKLFFLYSFFQDSKNIPTLAVRRCLIPQSEVDGRTYGIEWRCNKTFWVEGRIGHCWNKSIR</sequence>
<name>A0AAV5MRW7_9ROSI</name>
<comment type="caution">
    <text evidence="1">The sequence shown here is derived from an EMBL/GenBank/DDBJ whole genome shotgun (WGS) entry which is preliminary data.</text>
</comment>
<dbReference type="Proteomes" id="UP001054252">
    <property type="component" value="Unassembled WGS sequence"/>
</dbReference>
<reference evidence="1 3" key="1">
    <citation type="journal article" date="2021" name="Commun. Biol.">
        <title>The genome of Shorea leprosula (Dipterocarpaceae) highlights the ecological relevance of drought in aseasonal tropical rainforests.</title>
        <authorList>
            <person name="Ng K.K.S."/>
            <person name="Kobayashi M.J."/>
            <person name="Fawcett J.A."/>
            <person name="Hatakeyama M."/>
            <person name="Paape T."/>
            <person name="Ng C.H."/>
            <person name="Ang C.C."/>
            <person name="Tnah L.H."/>
            <person name="Lee C.T."/>
            <person name="Nishiyama T."/>
            <person name="Sese J."/>
            <person name="O'Brien M.J."/>
            <person name="Copetti D."/>
            <person name="Mohd Noor M.I."/>
            <person name="Ong R.C."/>
            <person name="Putra M."/>
            <person name="Sireger I.Z."/>
            <person name="Indrioko S."/>
            <person name="Kosugi Y."/>
            <person name="Izuno A."/>
            <person name="Isagi Y."/>
            <person name="Lee S.L."/>
            <person name="Shimizu K.K."/>
        </authorList>
    </citation>
    <scope>NUCLEOTIDE SEQUENCE [LARGE SCALE GENOMIC DNA]</scope>
    <source>
        <strain evidence="1">214</strain>
    </source>
</reference>
<evidence type="ECO:0000313" key="2">
    <source>
        <dbReference type="EMBL" id="GKV52405.1"/>
    </source>
</evidence>
<organism evidence="1 3">
    <name type="scientific">Rubroshorea leprosula</name>
    <dbReference type="NCBI Taxonomy" id="152421"/>
    <lineage>
        <taxon>Eukaryota</taxon>
        <taxon>Viridiplantae</taxon>
        <taxon>Streptophyta</taxon>
        <taxon>Embryophyta</taxon>
        <taxon>Tracheophyta</taxon>
        <taxon>Spermatophyta</taxon>
        <taxon>Magnoliopsida</taxon>
        <taxon>eudicotyledons</taxon>
        <taxon>Gunneridae</taxon>
        <taxon>Pentapetalae</taxon>
        <taxon>rosids</taxon>
        <taxon>malvids</taxon>
        <taxon>Malvales</taxon>
        <taxon>Dipterocarpaceae</taxon>
        <taxon>Rubroshorea</taxon>
    </lineage>
</organism>
<dbReference type="EMBL" id="BPVZ01000670">
    <property type="protein sequence ID" value="GKV52324.1"/>
    <property type="molecule type" value="Genomic_DNA"/>
</dbReference>
<proteinExistence type="predicted"/>
<dbReference type="AlphaFoldDB" id="A0AAV5MRW7"/>
<evidence type="ECO:0000313" key="1">
    <source>
        <dbReference type="EMBL" id="GKV52324.1"/>
    </source>
</evidence>
<protein>
    <submittedName>
        <fullName evidence="1">Uncharacterized protein</fullName>
    </submittedName>
</protein>